<dbReference type="KEGG" id="bvk:117233913"/>
<accession>A0A6J3KCJ2</accession>
<protein>
    <submittedName>
        <fullName evidence="4 5">Uncharacterized protein LOC117233913 isoform X1</fullName>
    </submittedName>
</protein>
<feature type="compositionally biased region" description="Basic and acidic residues" evidence="1">
    <location>
        <begin position="232"/>
        <end position="254"/>
    </location>
</feature>
<evidence type="ECO:0000313" key="3">
    <source>
        <dbReference type="Proteomes" id="UP000504631"/>
    </source>
</evidence>
<gene>
    <name evidence="4 5" type="primary">LOC117233913</name>
</gene>
<dbReference type="Proteomes" id="UP000504631">
    <property type="component" value="Unplaced"/>
</dbReference>
<dbReference type="RefSeq" id="XP_033350504.1">
    <property type="nucleotide sequence ID" value="XM_033494613.1"/>
</dbReference>
<name>A0A6J3KCJ2_9HYME</name>
<evidence type="ECO:0000313" key="5">
    <source>
        <dbReference type="RefSeq" id="XP_033350505.1"/>
    </source>
</evidence>
<evidence type="ECO:0000313" key="4">
    <source>
        <dbReference type="RefSeq" id="XP_033350504.1"/>
    </source>
</evidence>
<feature type="domain" description="Myb/SANT-like DNA-binding" evidence="2">
    <location>
        <begin position="11"/>
        <end position="104"/>
    </location>
</feature>
<evidence type="ECO:0000259" key="2">
    <source>
        <dbReference type="Pfam" id="PF13837"/>
    </source>
</evidence>
<dbReference type="GeneID" id="117233913"/>
<organism evidence="3 5">
    <name type="scientific">Bombus vosnesenskii</name>
    <dbReference type="NCBI Taxonomy" id="207650"/>
    <lineage>
        <taxon>Eukaryota</taxon>
        <taxon>Metazoa</taxon>
        <taxon>Ecdysozoa</taxon>
        <taxon>Arthropoda</taxon>
        <taxon>Hexapoda</taxon>
        <taxon>Insecta</taxon>
        <taxon>Pterygota</taxon>
        <taxon>Neoptera</taxon>
        <taxon>Endopterygota</taxon>
        <taxon>Hymenoptera</taxon>
        <taxon>Apocrita</taxon>
        <taxon>Aculeata</taxon>
        <taxon>Apoidea</taxon>
        <taxon>Anthophila</taxon>
        <taxon>Apidae</taxon>
        <taxon>Bombus</taxon>
        <taxon>Pyrobombus</taxon>
    </lineage>
</organism>
<dbReference type="RefSeq" id="XP_033350505.1">
    <property type="nucleotide sequence ID" value="XM_033494614.1"/>
</dbReference>
<proteinExistence type="predicted"/>
<dbReference type="Pfam" id="PF13837">
    <property type="entry name" value="Myb_DNA-bind_4"/>
    <property type="match status" value="1"/>
</dbReference>
<dbReference type="AlphaFoldDB" id="A0A6J3KCJ2"/>
<dbReference type="InterPro" id="IPR044822">
    <property type="entry name" value="Myb_DNA-bind_4"/>
</dbReference>
<keyword evidence="3" id="KW-1185">Reference proteome</keyword>
<sequence length="310" mass="36272">MTEVSQHAKFRWTENLTCRFIQLRKENGKLFTGRKYSAQAGWEYILQQMREEFPTIMANVHYKVLKKKWSNLLQQYKELKNPVHGDRNNVDDVSWPFYNAIDEVLGYDRGSTPIGDEYIDPHEFLCVSVTPEEPTSSVDALPAQSNPEIDRRINDSFPERRLRALSANCTIEIQKVRPSGVNRQMNKNLAKRKRTTRNVAVAIPRLPRATELTIEKVTSEADCIKDLSRLRGRDAASTQEDKERLERNEDEGMPRKSRKSRMAAPYRDDRDSRTDRRIEQIFEYIKRRDEENRSIMVRVMHAVESIANKL</sequence>
<evidence type="ECO:0000256" key="1">
    <source>
        <dbReference type="SAM" id="MobiDB-lite"/>
    </source>
</evidence>
<feature type="region of interest" description="Disordered" evidence="1">
    <location>
        <begin position="232"/>
        <end position="273"/>
    </location>
</feature>
<reference evidence="4 5" key="1">
    <citation type="submission" date="2025-04" db="UniProtKB">
        <authorList>
            <consortium name="RefSeq"/>
        </authorList>
    </citation>
    <scope>IDENTIFICATION</scope>
    <source>
        <tissue evidence="4 5">Muscle</tissue>
    </source>
</reference>